<dbReference type="AlphaFoldDB" id="M2SDQ6"/>
<evidence type="ECO:0000256" key="1">
    <source>
        <dbReference type="SAM" id="Phobius"/>
    </source>
</evidence>
<dbReference type="Proteomes" id="UP000016934">
    <property type="component" value="Unassembled WGS sequence"/>
</dbReference>
<reference evidence="3" key="2">
    <citation type="journal article" date="2013" name="PLoS Genet.">
        <title>Comparative genome structure, secondary metabolite, and effector coding capacity across Cochliobolus pathogens.</title>
        <authorList>
            <person name="Condon B.J."/>
            <person name="Leng Y."/>
            <person name="Wu D."/>
            <person name="Bushley K.E."/>
            <person name="Ohm R.A."/>
            <person name="Otillar R."/>
            <person name="Martin J."/>
            <person name="Schackwitz W."/>
            <person name="Grimwood J."/>
            <person name="MohdZainudin N."/>
            <person name="Xue C."/>
            <person name="Wang R."/>
            <person name="Manning V.A."/>
            <person name="Dhillon B."/>
            <person name="Tu Z.J."/>
            <person name="Steffenson B.J."/>
            <person name="Salamov A."/>
            <person name="Sun H."/>
            <person name="Lowry S."/>
            <person name="LaButti K."/>
            <person name="Han J."/>
            <person name="Copeland A."/>
            <person name="Lindquist E."/>
            <person name="Barry K."/>
            <person name="Schmutz J."/>
            <person name="Baker S.E."/>
            <person name="Ciuffetti L.M."/>
            <person name="Grigoriev I.V."/>
            <person name="Zhong S."/>
            <person name="Turgeon B.G."/>
        </authorList>
    </citation>
    <scope>NUCLEOTIDE SEQUENCE [LARGE SCALE GENOMIC DNA]</scope>
    <source>
        <strain evidence="3">ND90Pr / ATCC 201652</strain>
    </source>
</reference>
<dbReference type="KEGG" id="bsc:COCSADRAFT_244592"/>
<dbReference type="EMBL" id="KB445650">
    <property type="protein sequence ID" value="EMD60590.1"/>
    <property type="molecule type" value="Genomic_DNA"/>
</dbReference>
<keyword evidence="1" id="KW-0472">Membrane</keyword>
<keyword evidence="1" id="KW-0812">Transmembrane</keyword>
<evidence type="ECO:0000313" key="2">
    <source>
        <dbReference type="EMBL" id="EMD60590.1"/>
    </source>
</evidence>
<evidence type="ECO:0000313" key="3">
    <source>
        <dbReference type="Proteomes" id="UP000016934"/>
    </source>
</evidence>
<keyword evidence="1" id="KW-1133">Transmembrane helix</keyword>
<dbReference type="RefSeq" id="XP_007703899.1">
    <property type="nucleotide sequence ID" value="XM_007705709.1"/>
</dbReference>
<protein>
    <submittedName>
        <fullName evidence="2">Uncharacterized protein</fullName>
    </submittedName>
</protein>
<sequence length="101" mass="11151">MTLVSRVPVTNLVGLTKVEDCWSKKRRVLLFLSLRIACTSWRCSLPCKTAGWIILPPFFSSSLNLLSPTIIILCIILTYACGSHSLSRHPHSCSYSVLAAS</sequence>
<keyword evidence="3" id="KW-1185">Reference proteome</keyword>
<proteinExistence type="predicted"/>
<reference evidence="2 3" key="1">
    <citation type="journal article" date="2012" name="PLoS Pathog.">
        <title>Diverse lifestyles and strategies of plant pathogenesis encoded in the genomes of eighteen Dothideomycetes fungi.</title>
        <authorList>
            <person name="Ohm R.A."/>
            <person name="Feau N."/>
            <person name="Henrissat B."/>
            <person name="Schoch C.L."/>
            <person name="Horwitz B.A."/>
            <person name="Barry K.W."/>
            <person name="Condon B.J."/>
            <person name="Copeland A.C."/>
            <person name="Dhillon B."/>
            <person name="Glaser F."/>
            <person name="Hesse C.N."/>
            <person name="Kosti I."/>
            <person name="LaButti K."/>
            <person name="Lindquist E.A."/>
            <person name="Lucas S."/>
            <person name="Salamov A.A."/>
            <person name="Bradshaw R.E."/>
            <person name="Ciuffetti L."/>
            <person name="Hamelin R.C."/>
            <person name="Kema G.H.J."/>
            <person name="Lawrence C."/>
            <person name="Scott J.A."/>
            <person name="Spatafora J.W."/>
            <person name="Turgeon B.G."/>
            <person name="de Wit P.J.G.M."/>
            <person name="Zhong S."/>
            <person name="Goodwin S.B."/>
            <person name="Grigoriev I.V."/>
        </authorList>
    </citation>
    <scope>NUCLEOTIDE SEQUENCE [LARGE SCALE GENOMIC DNA]</scope>
    <source>
        <strain evidence="3">ND90Pr / ATCC 201652</strain>
    </source>
</reference>
<gene>
    <name evidence="2" type="ORF">COCSADRAFT_244592</name>
</gene>
<accession>M2SDQ6</accession>
<dbReference type="HOGENOM" id="CLU_2291468_0_0_1"/>
<organism evidence="2 3">
    <name type="scientific">Cochliobolus sativus (strain ND90Pr / ATCC 201652)</name>
    <name type="common">Common root rot and spot blotch fungus</name>
    <name type="synonym">Bipolaris sorokiniana</name>
    <dbReference type="NCBI Taxonomy" id="665912"/>
    <lineage>
        <taxon>Eukaryota</taxon>
        <taxon>Fungi</taxon>
        <taxon>Dikarya</taxon>
        <taxon>Ascomycota</taxon>
        <taxon>Pezizomycotina</taxon>
        <taxon>Dothideomycetes</taxon>
        <taxon>Pleosporomycetidae</taxon>
        <taxon>Pleosporales</taxon>
        <taxon>Pleosporineae</taxon>
        <taxon>Pleosporaceae</taxon>
        <taxon>Bipolaris</taxon>
    </lineage>
</organism>
<dbReference type="GeneID" id="19135086"/>
<name>M2SDQ6_COCSN</name>
<feature type="transmembrane region" description="Helical" evidence="1">
    <location>
        <begin position="65"/>
        <end position="82"/>
    </location>
</feature>